<feature type="domain" description="Spt20-like SEP" evidence="3">
    <location>
        <begin position="70"/>
        <end position="226"/>
    </location>
</feature>
<feature type="region of interest" description="Disordered" evidence="2">
    <location>
        <begin position="363"/>
        <end position="399"/>
    </location>
</feature>
<feature type="compositionally biased region" description="Polar residues" evidence="2">
    <location>
        <begin position="1214"/>
        <end position="1223"/>
    </location>
</feature>
<feature type="region of interest" description="Disordered" evidence="2">
    <location>
        <begin position="1214"/>
        <end position="1310"/>
    </location>
</feature>
<dbReference type="PANTHER" id="PTHR13526:SF8">
    <property type="entry name" value="TRANSCRIPTION FACTOR SPT20 HOMOLOG"/>
    <property type="match status" value="1"/>
</dbReference>
<feature type="coiled-coil region" evidence="1">
    <location>
        <begin position="1178"/>
        <end position="1205"/>
    </location>
</feature>
<comment type="caution">
    <text evidence="5">The sequence shown here is derived from an EMBL/GenBank/DDBJ whole genome shotgun (WGS) entry which is preliminary data.</text>
</comment>
<feature type="compositionally biased region" description="Polar residues" evidence="2">
    <location>
        <begin position="513"/>
        <end position="529"/>
    </location>
</feature>
<feature type="compositionally biased region" description="Low complexity" evidence="2">
    <location>
        <begin position="1229"/>
        <end position="1250"/>
    </location>
</feature>
<evidence type="ECO:0000313" key="5">
    <source>
        <dbReference type="EMBL" id="KAK4395046.1"/>
    </source>
</evidence>
<dbReference type="EMBL" id="JACGWL010000009">
    <property type="protein sequence ID" value="KAK4395046.1"/>
    <property type="molecule type" value="Genomic_DNA"/>
</dbReference>
<evidence type="ECO:0000256" key="1">
    <source>
        <dbReference type="SAM" id="Coils"/>
    </source>
</evidence>
<evidence type="ECO:0000259" key="4">
    <source>
        <dbReference type="Pfam" id="PF20474"/>
    </source>
</evidence>
<name>A0AAE2BRF8_9LAMI</name>
<dbReference type="Pfam" id="PF20474">
    <property type="entry name" value="PHL"/>
    <property type="match status" value="1"/>
</dbReference>
<dbReference type="InterPro" id="IPR046467">
    <property type="entry name" value="PHL_dom"/>
</dbReference>
<feature type="compositionally biased region" description="Low complexity" evidence="2">
    <location>
        <begin position="1155"/>
        <end position="1173"/>
    </location>
</feature>
<dbReference type="GO" id="GO:0006357">
    <property type="term" value="P:regulation of transcription by RNA polymerase II"/>
    <property type="evidence" value="ECO:0007669"/>
    <property type="project" value="TreeGrafter"/>
</dbReference>
<evidence type="ECO:0000313" key="6">
    <source>
        <dbReference type="Proteomes" id="UP001289374"/>
    </source>
</evidence>
<feature type="compositionally biased region" description="Polar residues" evidence="2">
    <location>
        <begin position="1094"/>
        <end position="1105"/>
    </location>
</feature>
<feature type="compositionally biased region" description="Polar residues" evidence="2">
    <location>
        <begin position="1251"/>
        <end position="1262"/>
    </location>
</feature>
<evidence type="ECO:0000256" key="2">
    <source>
        <dbReference type="SAM" id="MobiDB-lite"/>
    </source>
</evidence>
<proteinExistence type="predicted"/>
<feature type="compositionally biased region" description="Polar residues" evidence="2">
    <location>
        <begin position="645"/>
        <end position="666"/>
    </location>
</feature>
<feature type="region of interest" description="Disordered" evidence="2">
    <location>
        <begin position="918"/>
        <end position="949"/>
    </location>
</feature>
<feature type="region of interest" description="Disordered" evidence="2">
    <location>
        <begin position="842"/>
        <end position="905"/>
    </location>
</feature>
<feature type="domain" description="PHL" evidence="4">
    <location>
        <begin position="684"/>
        <end position="838"/>
    </location>
</feature>
<feature type="region of interest" description="Disordered" evidence="2">
    <location>
        <begin position="1094"/>
        <end position="1124"/>
    </location>
</feature>
<feature type="compositionally biased region" description="Low complexity" evidence="2">
    <location>
        <begin position="926"/>
        <end position="949"/>
    </location>
</feature>
<dbReference type="GO" id="GO:0003712">
    <property type="term" value="F:transcription coregulator activity"/>
    <property type="evidence" value="ECO:0007669"/>
    <property type="project" value="InterPro"/>
</dbReference>
<dbReference type="InterPro" id="IPR021950">
    <property type="entry name" value="Spt20"/>
</dbReference>
<dbReference type="InterPro" id="IPR046468">
    <property type="entry name" value="Spt20-like_SEP"/>
</dbReference>
<feature type="region of interest" description="Disordered" evidence="2">
    <location>
        <begin position="513"/>
        <end position="568"/>
    </location>
</feature>
<feature type="region of interest" description="Disordered" evidence="2">
    <location>
        <begin position="1139"/>
        <end position="1173"/>
    </location>
</feature>
<reference evidence="5" key="2">
    <citation type="journal article" date="2024" name="Plant">
        <title>Genomic evolution and insights into agronomic trait innovations of Sesamum species.</title>
        <authorList>
            <person name="Miao H."/>
            <person name="Wang L."/>
            <person name="Qu L."/>
            <person name="Liu H."/>
            <person name="Sun Y."/>
            <person name="Le M."/>
            <person name="Wang Q."/>
            <person name="Wei S."/>
            <person name="Zheng Y."/>
            <person name="Lin W."/>
            <person name="Duan Y."/>
            <person name="Cao H."/>
            <person name="Xiong S."/>
            <person name="Wang X."/>
            <person name="Wei L."/>
            <person name="Li C."/>
            <person name="Ma Q."/>
            <person name="Ju M."/>
            <person name="Zhao R."/>
            <person name="Li G."/>
            <person name="Mu C."/>
            <person name="Tian Q."/>
            <person name="Mei H."/>
            <person name="Zhang T."/>
            <person name="Gao T."/>
            <person name="Zhang H."/>
        </authorList>
    </citation>
    <scope>NUCLEOTIDE SEQUENCE</scope>
    <source>
        <strain evidence="5">K16</strain>
    </source>
</reference>
<keyword evidence="1" id="KW-0175">Coiled coil</keyword>
<feature type="compositionally biased region" description="Polar residues" evidence="2">
    <location>
        <begin position="1278"/>
        <end position="1310"/>
    </location>
</feature>
<protein>
    <submittedName>
        <fullName evidence="5">Protein PHYTOCHROME-DEPENDENT LATE-FLOWERING</fullName>
    </submittedName>
</protein>
<accession>A0AAE2BRF8</accession>
<gene>
    <name evidence="5" type="ORF">Sango_1658900</name>
</gene>
<dbReference type="Pfam" id="PF12090">
    <property type="entry name" value="Spt20_SEP"/>
    <property type="match status" value="1"/>
</dbReference>
<keyword evidence="6" id="KW-1185">Reference proteome</keyword>
<organism evidence="5 6">
    <name type="scientific">Sesamum angolense</name>
    <dbReference type="NCBI Taxonomy" id="2727404"/>
    <lineage>
        <taxon>Eukaryota</taxon>
        <taxon>Viridiplantae</taxon>
        <taxon>Streptophyta</taxon>
        <taxon>Embryophyta</taxon>
        <taxon>Tracheophyta</taxon>
        <taxon>Spermatophyta</taxon>
        <taxon>Magnoliopsida</taxon>
        <taxon>eudicotyledons</taxon>
        <taxon>Gunneridae</taxon>
        <taxon>Pentapetalae</taxon>
        <taxon>asterids</taxon>
        <taxon>lamiids</taxon>
        <taxon>Lamiales</taxon>
        <taxon>Pedaliaceae</taxon>
        <taxon>Sesamum</taxon>
    </lineage>
</organism>
<dbReference type="GO" id="GO:0000124">
    <property type="term" value="C:SAGA complex"/>
    <property type="evidence" value="ECO:0007669"/>
    <property type="project" value="InterPro"/>
</dbReference>
<dbReference type="PANTHER" id="PTHR13526">
    <property type="entry name" value="TRANSCRIPTION FACTOR SPT20 HOMOLOG"/>
    <property type="match status" value="1"/>
</dbReference>
<sequence>MGISFKVSKTGRRFNPNPAPLDVASLSVEEEEPNDAVITATKKKGDTISLSTRKLAGEASENNGIAEISDNEVSFALNLFPDGYSIAKPMENESGRPTSIDVPKFLHPYDRASETLFSAIESGRLPVDILDDIPCKYIDGTLVCEVRDYRKCFSEGLNVASGDSSPIINRVSLRMSLENIVKDIPAISDNGWTYGDLMEVESRILKALQPQLSLDPTPQLNRLSDYPVPTKLNLALRSMRRKRLRQIPEVAVSSNNIHGKKVCLDRVPESSRLGDSGSLVHQSSYENLNTHNNVSSAMLPLRNNSFGADASLLSSPLVSQQSKYQIGVGSPRMIKDQRSGALLNASVASPGGQDMMIPFTDNGAASIHGKSRDNQDGQLSPLTHKKPRLTHTGADGNLQHLGPQMDNLHGSELHWKNTLMQQQSIGRGIQYANSGVQKFSPQMYEGGLNQEGGPIPFTIGQQGIRYNLKEEPVETERLDKPELSRMSMGEAELSNIDPQQSRLQQRMPHQFMRSSFPQTPWNNLGQPLDNNPRKEDSFQKRKLVQSPRVSAGGLPQSPLSSKSGEFSSGSIGPQFGAVVTSGLVSSQKEKSAVTSVPSVGVGGNPSFTSSANDSMQRQNPAQAAAKRRSNSLPKTPAISGVGSPASVSNMSVPITASSPPVGSQTLGDQTMLERFSKIEVVAMRCQLNCKKNKVDEYPMRKPNAYSAQQLVSHLSSDSNNENLKDETCKMPLSKSLIGGNMNVCKTRILNFIQTERIIQGNGFQYVPKARTRMIMSEKPNDGAVAIHIGEIEDAEYLAAEDYLPTLPNTHIADLLAAQFCSLMVREGYHVEDHVQPKPVRINPASASQLNAPGVPPGSATSEMPQFSDGVSVQPTNDIAKPSTSGSASVNSLQNVQGPRILPPGNTQAIQMSQALLPGVSMPSRPQQPEQLPPLQQQPQQQQQQHPQFQRSPMMLQTNSMQHLNNMAQNANVQLQLLQQQQQPQLLQAQQQQQQQQTTMQRKMMPGLGSVGMGNIGNNMVGLGGLRSVMGISSARGVAGSGISAPMGPISSIGNMNQNPMNLSSAANISNAIRSGTLTPAQAAYMKIRMQQNRSNVLGNPPSSIGNMPGARQMHPGSTGLSMLGPALNRANINQMQRTAMGPPKLMPGMNPYMTQQQQQQQQQQHQLQQQQHHQQQQLHLQQQQQQQQQMQLQQQQQQLQQQQETTSPLQAVLSPQQVGSPSSIGVPHQMNQTQQQQPPQQQASPQQMSQRTPMSPQLSSGTIHPMTAGNPEACPASPQLSSQTLGSVGSISNSPMELQGVNKSNSVNNA</sequence>
<evidence type="ECO:0000259" key="3">
    <source>
        <dbReference type="Pfam" id="PF12090"/>
    </source>
</evidence>
<feature type="compositionally biased region" description="Polar residues" evidence="2">
    <location>
        <begin position="605"/>
        <end position="621"/>
    </location>
</feature>
<feature type="compositionally biased region" description="Polar residues" evidence="2">
    <location>
        <begin position="858"/>
        <end position="896"/>
    </location>
</feature>
<dbReference type="Proteomes" id="UP001289374">
    <property type="component" value="Unassembled WGS sequence"/>
</dbReference>
<feature type="compositionally biased region" description="Low complexity" evidence="2">
    <location>
        <begin position="557"/>
        <end position="568"/>
    </location>
</feature>
<feature type="region of interest" description="Disordered" evidence="2">
    <location>
        <begin position="591"/>
        <end position="666"/>
    </location>
</feature>
<reference evidence="5" key="1">
    <citation type="submission" date="2020-06" db="EMBL/GenBank/DDBJ databases">
        <authorList>
            <person name="Li T."/>
            <person name="Hu X."/>
            <person name="Zhang T."/>
            <person name="Song X."/>
            <person name="Zhang H."/>
            <person name="Dai N."/>
            <person name="Sheng W."/>
            <person name="Hou X."/>
            <person name="Wei L."/>
        </authorList>
    </citation>
    <scope>NUCLEOTIDE SEQUENCE</scope>
    <source>
        <strain evidence="5">K16</strain>
        <tissue evidence="5">Leaf</tissue>
    </source>
</reference>